<dbReference type="EMBL" id="JANSHE010003014">
    <property type="protein sequence ID" value="KAJ2988165.1"/>
    <property type="molecule type" value="Genomic_DNA"/>
</dbReference>
<keyword evidence="2" id="KW-1185">Reference proteome</keyword>
<dbReference type="Proteomes" id="UP001144978">
    <property type="component" value="Unassembled WGS sequence"/>
</dbReference>
<evidence type="ECO:0000313" key="1">
    <source>
        <dbReference type="EMBL" id="KAJ2988165.1"/>
    </source>
</evidence>
<evidence type="ECO:0000313" key="2">
    <source>
        <dbReference type="Proteomes" id="UP001144978"/>
    </source>
</evidence>
<proteinExistence type="predicted"/>
<gene>
    <name evidence="1" type="ORF">NUW54_g9200</name>
</gene>
<comment type="caution">
    <text evidence="1">The sequence shown here is derived from an EMBL/GenBank/DDBJ whole genome shotgun (WGS) entry which is preliminary data.</text>
</comment>
<reference evidence="1" key="1">
    <citation type="submission" date="2022-08" db="EMBL/GenBank/DDBJ databases">
        <title>Genome Sequence of Pycnoporus sanguineus.</title>
        <authorList>
            <person name="Buettner E."/>
        </authorList>
    </citation>
    <scope>NUCLEOTIDE SEQUENCE</scope>
    <source>
        <strain evidence="1">CG-C14</strain>
    </source>
</reference>
<protein>
    <submittedName>
        <fullName evidence="1">Uncharacterized protein</fullName>
    </submittedName>
</protein>
<sequence length="470" mass="53836">MFPTSSRERDATPGILPSSSQLGKYIKGNAYRITPDLVIKRCSTIRTSIEAEALAFVAAHTSIPVPRIHCYWFDGDQGSVVIDYMEGEMLQRVWRSISEAQRLTVMRKIATFVDELRAIPQPRPIDDANLPPTGWIGSPLGHSFCDFAITQCTTLLGPFPSERAFWDYRLSIYEQFSEGHPPDLARIADLRRSMPCDHPIVFTHGDINRRNVLVRVHGEGPDDIEITAVLDWEQAGWRPIYWESLKWTFEGGHTPGWGEFGRTEIGGHYSSDVELDCELQGISGFGDSEGTSDAPTKAYNFQSLFHCPVMSVETTRPDRRILVIAQQDLQGHHRRTEHWAFLVLSPHNRTVELLQLAGNMDTFHFETMQVPDVLKIANLCGGCRVGEIAEDSLDKLRDKLSAQRVILYDKMWDCQEWVLEAIRALREEHGGWVEIDDWFTERDLRTKLREEKELWEQADDHYFERMFAQA</sequence>
<accession>A0ACC1PAD4</accession>
<organism evidence="1 2">
    <name type="scientific">Trametes sanguinea</name>
    <dbReference type="NCBI Taxonomy" id="158606"/>
    <lineage>
        <taxon>Eukaryota</taxon>
        <taxon>Fungi</taxon>
        <taxon>Dikarya</taxon>
        <taxon>Basidiomycota</taxon>
        <taxon>Agaricomycotina</taxon>
        <taxon>Agaricomycetes</taxon>
        <taxon>Polyporales</taxon>
        <taxon>Polyporaceae</taxon>
        <taxon>Trametes</taxon>
    </lineage>
</organism>
<name>A0ACC1PAD4_9APHY</name>